<name>A0ABP8YMI5_9ACTN</name>
<dbReference type="RefSeq" id="WP_345526411.1">
    <property type="nucleotide sequence ID" value="NZ_BAABKN010000012.1"/>
</dbReference>
<organism evidence="1 2">
    <name type="scientific">Nocardioides endophyticus</name>
    <dbReference type="NCBI Taxonomy" id="1353775"/>
    <lineage>
        <taxon>Bacteria</taxon>
        <taxon>Bacillati</taxon>
        <taxon>Actinomycetota</taxon>
        <taxon>Actinomycetes</taxon>
        <taxon>Propionibacteriales</taxon>
        <taxon>Nocardioidaceae</taxon>
        <taxon>Nocardioides</taxon>
    </lineage>
</organism>
<sequence>MDQWGTVLSTIDPPDVADSVGQVLGGPPANLAVSPDGSKIAYIYEKYSCPVGLACKMRYVTAFTSSTAVTDPTGNYPDGG</sequence>
<reference evidence="2" key="1">
    <citation type="journal article" date="2019" name="Int. J. Syst. Evol. Microbiol.">
        <title>The Global Catalogue of Microorganisms (GCM) 10K type strain sequencing project: providing services to taxonomists for standard genome sequencing and annotation.</title>
        <authorList>
            <consortium name="The Broad Institute Genomics Platform"/>
            <consortium name="The Broad Institute Genome Sequencing Center for Infectious Disease"/>
            <person name="Wu L."/>
            <person name="Ma J."/>
        </authorList>
    </citation>
    <scope>NUCLEOTIDE SEQUENCE [LARGE SCALE GENOMIC DNA]</scope>
    <source>
        <strain evidence="2">JCM 18532</strain>
    </source>
</reference>
<comment type="caution">
    <text evidence="1">The sequence shown here is derived from an EMBL/GenBank/DDBJ whole genome shotgun (WGS) entry which is preliminary data.</text>
</comment>
<evidence type="ECO:0000313" key="1">
    <source>
        <dbReference type="EMBL" id="GAA4734589.1"/>
    </source>
</evidence>
<proteinExistence type="predicted"/>
<keyword evidence="2" id="KW-1185">Reference proteome</keyword>
<protein>
    <submittedName>
        <fullName evidence="1">Uncharacterized protein</fullName>
    </submittedName>
</protein>
<evidence type="ECO:0000313" key="2">
    <source>
        <dbReference type="Proteomes" id="UP001499882"/>
    </source>
</evidence>
<gene>
    <name evidence="1" type="ORF">GCM10023350_17830</name>
</gene>
<accession>A0ABP8YMI5</accession>
<dbReference type="EMBL" id="BAABKN010000012">
    <property type="protein sequence ID" value="GAA4734589.1"/>
    <property type="molecule type" value="Genomic_DNA"/>
</dbReference>
<dbReference type="Proteomes" id="UP001499882">
    <property type="component" value="Unassembled WGS sequence"/>
</dbReference>